<dbReference type="PANTHER" id="PTHR46641">
    <property type="entry name" value="FMRFAMIDE RECEPTOR-RELATED"/>
    <property type="match status" value="1"/>
</dbReference>
<evidence type="ECO:0000256" key="3">
    <source>
        <dbReference type="ARBA" id="ARBA00022989"/>
    </source>
</evidence>
<comment type="subcellular location">
    <subcellularLocation>
        <location evidence="1">Membrane</location>
    </subcellularLocation>
</comment>
<dbReference type="PANTHER" id="PTHR46641:SF2">
    <property type="entry name" value="FMRFAMIDE RECEPTOR"/>
    <property type="match status" value="1"/>
</dbReference>
<dbReference type="GeneID" id="106070495"/>
<dbReference type="GO" id="GO:0004930">
    <property type="term" value="F:G protein-coupled receptor activity"/>
    <property type="evidence" value="ECO:0007669"/>
    <property type="project" value="InterPro"/>
</dbReference>
<evidence type="ECO:0000313" key="8">
    <source>
        <dbReference type="RefSeq" id="XP_013085870.2"/>
    </source>
</evidence>
<evidence type="ECO:0000256" key="5">
    <source>
        <dbReference type="SAM" id="Phobius"/>
    </source>
</evidence>
<protein>
    <submittedName>
        <fullName evidence="8">FMRFamide receptor-like</fullName>
    </submittedName>
</protein>
<evidence type="ECO:0000313" key="7">
    <source>
        <dbReference type="Proteomes" id="UP001165740"/>
    </source>
</evidence>
<feature type="transmembrane region" description="Helical" evidence="5">
    <location>
        <begin position="40"/>
        <end position="64"/>
    </location>
</feature>
<dbReference type="SUPFAM" id="SSF81321">
    <property type="entry name" value="Family A G protein-coupled receptor-like"/>
    <property type="match status" value="1"/>
</dbReference>
<dbReference type="OrthoDB" id="10380763at2759"/>
<reference evidence="8" key="1">
    <citation type="submission" date="2025-08" db="UniProtKB">
        <authorList>
            <consortium name="RefSeq"/>
        </authorList>
    </citation>
    <scope>IDENTIFICATION</scope>
</reference>
<dbReference type="PROSITE" id="PS50262">
    <property type="entry name" value="G_PROTEIN_RECEP_F1_2"/>
    <property type="match status" value="1"/>
</dbReference>
<dbReference type="InterPro" id="IPR052954">
    <property type="entry name" value="GPCR-Ligand_Int"/>
</dbReference>
<dbReference type="RefSeq" id="XP_013085870.2">
    <property type="nucleotide sequence ID" value="XM_013230416.2"/>
</dbReference>
<keyword evidence="4 5" id="KW-0472">Membrane</keyword>
<keyword evidence="3 5" id="KW-1133">Transmembrane helix</keyword>
<organism evidence="7 8">
    <name type="scientific">Biomphalaria glabrata</name>
    <name type="common">Bloodfluke planorb</name>
    <name type="synonym">Freshwater snail</name>
    <dbReference type="NCBI Taxonomy" id="6526"/>
    <lineage>
        <taxon>Eukaryota</taxon>
        <taxon>Metazoa</taxon>
        <taxon>Spiralia</taxon>
        <taxon>Lophotrochozoa</taxon>
        <taxon>Mollusca</taxon>
        <taxon>Gastropoda</taxon>
        <taxon>Heterobranchia</taxon>
        <taxon>Euthyneura</taxon>
        <taxon>Panpulmonata</taxon>
        <taxon>Hygrophila</taxon>
        <taxon>Lymnaeoidea</taxon>
        <taxon>Planorbidae</taxon>
        <taxon>Biomphalaria</taxon>
    </lineage>
</organism>
<gene>
    <name evidence="8" type="primary">LOC106070495</name>
</gene>
<evidence type="ECO:0000256" key="4">
    <source>
        <dbReference type="ARBA" id="ARBA00023136"/>
    </source>
</evidence>
<feature type="domain" description="G-protein coupled receptors family 1 profile" evidence="6">
    <location>
        <begin position="21"/>
        <end position="308"/>
    </location>
</feature>
<proteinExistence type="predicted"/>
<feature type="transmembrane region" description="Helical" evidence="5">
    <location>
        <begin position="191"/>
        <end position="215"/>
    </location>
</feature>
<feature type="transmembrane region" description="Helical" evidence="5">
    <location>
        <begin position="6"/>
        <end position="28"/>
    </location>
</feature>
<dbReference type="KEGG" id="bgt:106070495"/>
<keyword evidence="2 5" id="KW-0812">Transmembrane</keyword>
<dbReference type="AlphaFoldDB" id="A0A9U8EFQ4"/>
<dbReference type="InterPro" id="IPR017452">
    <property type="entry name" value="GPCR_Rhodpsn_7TM"/>
</dbReference>
<dbReference type="GO" id="GO:0016020">
    <property type="term" value="C:membrane"/>
    <property type="evidence" value="ECO:0007669"/>
    <property type="project" value="UniProtKB-SubCell"/>
</dbReference>
<dbReference type="PRINTS" id="PR00237">
    <property type="entry name" value="GPCRRHODOPSN"/>
</dbReference>
<evidence type="ECO:0000256" key="1">
    <source>
        <dbReference type="ARBA" id="ARBA00004370"/>
    </source>
</evidence>
<evidence type="ECO:0000259" key="6">
    <source>
        <dbReference type="PROSITE" id="PS50262"/>
    </source>
</evidence>
<feature type="transmembrane region" description="Helical" evidence="5">
    <location>
        <begin position="84"/>
        <end position="109"/>
    </location>
</feature>
<dbReference type="Proteomes" id="UP001165740">
    <property type="component" value="Chromosome 9"/>
</dbReference>
<feature type="transmembrane region" description="Helical" evidence="5">
    <location>
        <begin position="292"/>
        <end position="311"/>
    </location>
</feature>
<feature type="transmembrane region" description="Helical" evidence="5">
    <location>
        <begin position="254"/>
        <end position="272"/>
    </location>
</feature>
<dbReference type="Gene3D" id="1.20.1070.10">
    <property type="entry name" value="Rhodopsin 7-helix transmembrane proteins"/>
    <property type="match status" value="1"/>
</dbReference>
<name>A0A9U8EFQ4_BIOGL</name>
<accession>A0A9U8EFQ4</accession>
<evidence type="ECO:0000256" key="2">
    <source>
        <dbReference type="ARBA" id="ARBA00022692"/>
    </source>
</evidence>
<dbReference type="SMART" id="SM01381">
    <property type="entry name" value="7TM_GPCR_Srsx"/>
    <property type="match status" value="1"/>
</dbReference>
<sequence length="334" mass="37668">MVYTLTSVILMPIISLTGVTGNVISVIIISRDGLHRCSNVLICVLAVADSMYLIGLNNVVNIMLGEDITFMCRPYDWVTHLIYLSNNIFAMLESTGMIVSMLVPTLIVIERFVAVFFPFHFTKIVTVWRVRLAAICLFPISLPVFLLTIPVYWNMGAYISRSLMARSPEILLAYMSTKMDIVKVHKVVLEIYSAICGPVSVCLVIFGCILISVKIHSQQRVRHKMIRCQGWEGKQNKDTDKGAESFQSNKTTKILISVCCFYSITGAFSFLSDLVFTSEFVGAEFSFWIHKASMMLVCINSTANFIIYVAFNRKFREAYMSMCFCGSSRTVKNK</sequence>
<feature type="transmembrane region" description="Helical" evidence="5">
    <location>
        <begin position="130"/>
        <end position="153"/>
    </location>
</feature>
<keyword evidence="7" id="KW-1185">Reference proteome</keyword>
<dbReference type="InterPro" id="IPR000276">
    <property type="entry name" value="GPCR_Rhodpsn"/>
</dbReference>
<dbReference type="Pfam" id="PF00001">
    <property type="entry name" value="7tm_1"/>
    <property type="match status" value="1"/>
</dbReference>